<feature type="coiled-coil region" evidence="1">
    <location>
        <begin position="38"/>
        <end position="75"/>
    </location>
</feature>
<keyword evidence="1" id="KW-0175">Coiled coil</keyword>
<name>A0A8S5QG74_9CAUD</name>
<accession>A0A8S5QG74</accession>
<dbReference type="EMBL" id="BK015646">
    <property type="protein sequence ID" value="DAE17809.1"/>
    <property type="molecule type" value="Genomic_DNA"/>
</dbReference>
<feature type="region of interest" description="Disordered" evidence="2">
    <location>
        <begin position="78"/>
        <end position="102"/>
    </location>
</feature>
<feature type="compositionally biased region" description="Basic residues" evidence="2">
    <location>
        <begin position="93"/>
        <end position="102"/>
    </location>
</feature>
<reference evidence="3" key="1">
    <citation type="journal article" date="2021" name="Proc. Natl. Acad. Sci. U.S.A.">
        <title>A Catalog of Tens of Thousands of Viruses from Human Metagenomes Reveals Hidden Associations with Chronic Diseases.</title>
        <authorList>
            <person name="Tisza M.J."/>
            <person name="Buck C.B."/>
        </authorList>
    </citation>
    <scope>NUCLEOTIDE SEQUENCE</scope>
    <source>
        <strain evidence="3">CtoOf8</strain>
    </source>
</reference>
<proteinExistence type="predicted"/>
<sequence>MSYFAQKKNRIIQISEEKAEEYSRMGYTITEKDGEVVMEAAIASVADAKRKIEDLRKENAELKKENAELKEAIKAQPAIGVIAQEETNSGKKPSPKTSRKSE</sequence>
<evidence type="ECO:0000256" key="2">
    <source>
        <dbReference type="SAM" id="MobiDB-lite"/>
    </source>
</evidence>
<evidence type="ECO:0000256" key="1">
    <source>
        <dbReference type="SAM" id="Coils"/>
    </source>
</evidence>
<evidence type="ECO:0000313" key="3">
    <source>
        <dbReference type="EMBL" id="DAE17809.1"/>
    </source>
</evidence>
<protein>
    <submittedName>
        <fullName evidence="3">Uncharacterized protein</fullName>
    </submittedName>
</protein>
<organism evidence="3">
    <name type="scientific">Siphoviridae sp. ctoOf8</name>
    <dbReference type="NCBI Taxonomy" id="2825668"/>
    <lineage>
        <taxon>Viruses</taxon>
        <taxon>Duplodnaviria</taxon>
        <taxon>Heunggongvirae</taxon>
        <taxon>Uroviricota</taxon>
        <taxon>Caudoviricetes</taxon>
    </lineage>
</organism>